<proteinExistence type="predicted"/>
<evidence type="ECO:0000256" key="3">
    <source>
        <dbReference type="ARBA" id="ARBA00023172"/>
    </source>
</evidence>
<dbReference type="Gene3D" id="1.10.150.130">
    <property type="match status" value="1"/>
</dbReference>
<protein>
    <submittedName>
        <fullName evidence="7">Site-specific recombinase, phage integrase family</fullName>
    </submittedName>
</protein>
<keyword evidence="3" id="KW-0233">DNA recombination</keyword>
<sequence>MAHIEQRKNGWRAQVRRRGMPSLSRTFDLKADAEAWARDVEREAQRGNIAVLNDQAQRVTVAELCQRYRASVLPTLRDASRPTLLRNIETRFGAFFLGNIRSIDVAAWRDDLINEGYAPKSAKHHLVALSSLFAFAERELSIPLPAGNPVRTVRKPAEPKARDRRLRPGELDYLLKGADQGRAVGLRQVIVLAVETSMRMGELLGLEWERIDLQRRTAHLIDTKNGESRTVALSSQAVEALQSLPRRIDGKVFSWKPNKENGSFEKLWQRCKARALAAYQADCAKTAKKPDPAFLDGLHFHDLRHEATSRLFEKGLGIMEVASMTGHKSLSMLKRIHARRGGEAGKEAGIIRYGNRIAHRGMARHDLHAGSPSITCPCGVRRGASENPAELP</sequence>
<feature type="domain" description="Tyr recombinase" evidence="5">
    <location>
        <begin position="161"/>
        <end position="350"/>
    </location>
</feature>
<name>A0ABM9T928_THIA3</name>
<evidence type="ECO:0000256" key="1">
    <source>
        <dbReference type="ARBA" id="ARBA00022908"/>
    </source>
</evidence>
<evidence type="ECO:0000259" key="5">
    <source>
        <dbReference type="PROSITE" id="PS51898"/>
    </source>
</evidence>
<keyword evidence="8" id="KW-1185">Reference proteome</keyword>
<evidence type="ECO:0000256" key="4">
    <source>
        <dbReference type="PROSITE-ProRule" id="PRU01248"/>
    </source>
</evidence>
<evidence type="ECO:0000256" key="2">
    <source>
        <dbReference type="ARBA" id="ARBA00023125"/>
    </source>
</evidence>
<keyword evidence="1" id="KW-0229">DNA integration</keyword>
<dbReference type="PANTHER" id="PTHR30349">
    <property type="entry name" value="PHAGE INTEGRASE-RELATED"/>
    <property type="match status" value="1"/>
</dbReference>
<evidence type="ECO:0000259" key="6">
    <source>
        <dbReference type="PROSITE" id="PS51900"/>
    </source>
</evidence>
<dbReference type="InterPro" id="IPR010998">
    <property type="entry name" value="Integrase_recombinase_N"/>
</dbReference>
<dbReference type="PROSITE" id="PS51900">
    <property type="entry name" value="CB"/>
    <property type="match status" value="1"/>
</dbReference>
<dbReference type="InterPro" id="IPR011010">
    <property type="entry name" value="DNA_brk_join_enz"/>
</dbReference>
<dbReference type="EMBL" id="CTRI01000029">
    <property type="protein sequence ID" value="CQR38236.1"/>
    <property type="molecule type" value="Genomic_DNA"/>
</dbReference>
<dbReference type="PROSITE" id="PS51898">
    <property type="entry name" value="TYR_RECOMBINASE"/>
    <property type="match status" value="1"/>
</dbReference>
<dbReference type="InterPro" id="IPR013762">
    <property type="entry name" value="Integrase-like_cat_sf"/>
</dbReference>
<dbReference type="Gene3D" id="1.10.443.10">
    <property type="entry name" value="Intergrase catalytic core"/>
    <property type="match status" value="1"/>
</dbReference>
<keyword evidence="2 4" id="KW-0238">DNA-binding</keyword>
<dbReference type="PANTHER" id="PTHR30349:SF94">
    <property type="entry name" value="INTEGRASE_RECOMBINASE HI_1414-RELATED"/>
    <property type="match status" value="1"/>
</dbReference>
<accession>A0ABM9T928</accession>
<dbReference type="Proteomes" id="UP000078599">
    <property type="component" value="Unassembled WGS sequence"/>
</dbReference>
<dbReference type="InterPro" id="IPR002104">
    <property type="entry name" value="Integrase_catalytic"/>
</dbReference>
<dbReference type="CDD" id="cd00796">
    <property type="entry name" value="INT_Rci_Hp1_C"/>
    <property type="match status" value="1"/>
</dbReference>
<dbReference type="SUPFAM" id="SSF56349">
    <property type="entry name" value="DNA breaking-rejoining enzymes"/>
    <property type="match status" value="1"/>
</dbReference>
<dbReference type="Pfam" id="PF00589">
    <property type="entry name" value="Phage_integrase"/>
    <property type="match status" value="1"/>
</dbReference>
<comment type="caution">
    <text evidence="7">The sequence shown here is derived from an EMBL/GenBank/DDBJ whole genome shotgun (WGS) entry which is preliminary data.</text>
</comment>
<reference evidence="7 8" key="1">
    <citation type="submission" date="2015-03" db="EMBL/GenBank/DDBJ databases">
        <authorList>
            <person name="Regsiter A."/>
            <person name="william w."/>
        </authorList>
    </citation>
    <scope>NUCLEOTIDE SEQUENCE [LARGE SCALE GENOMIC DNA]</scope>
    <source>
        <strain evidence="7 8">CB1</strain>
    </source>
</reference>
<dbReference type="InterPro" id="IPR044068">
    <property type="entry name" value="CB"/>
</dbReference>
<evidence type="ECO:0000313" key="8">
    <source>
        <dbReference type="Proteomes" id="UP000078599"/>
    </source>
</evidence>
<organism evidence="7 8">
    <name type="scientific">Thiomonas arsenitoxydans (strain DSM 22701 / CIP 110005 / 3As)</name>
    <dbReference type="NCBI Taxonomy" id="426114"/>
    <lineage>
        <taxon>Bacteria</taxon>
        <taxon>Pseudomonadati</taxon>
        <taxon>Pseudomonadota</taxon>
        <taxon>Betaproteobacteria</taxon>
        <taxon>Burkholderiales</taxon>
        <taxon>Thiomonas</taxon>
    </lineage>
</organism>
<dbReference type="InterPro" id="IPR050090">
    <property type="entry name" value="Tyrosine_recombinase_XerCD"/>
</dbReference>
<feature type="domain" description="Core-binding (CB)" evidence="6">
    <location>
        <begin position="59"/>
        <end position="137"/>
    </location>
</feature>
<evidence type="ECO:0000313" key="7">
    <source>
        <dbReference type="EMBL" id="CQR38236.1"/>
    </source>
</evidence>
<gene>
    <name evidence="7" type="ORF">THICB1_70364</name>
</gene>